<dbReference type="GO" id="GO:0008360">
    <property type="term" value="P:regulation of cell shape"/>
    <property type="evidence" value="ECO:0007669"/>
    <property type="project" value="UniProtKB-KW"/>
</dbReference>
<feature type="transmembrane region" description="Helical" evidence="8">
    <location>
        <begin position="79"/>
        <end position="99"/>
    </location>
</feature>
<dbReference type="Pfam" id="PF04093">
    <property type="entry name" value="MreD"/>
    <property type="match status" value="1"/>
</dbReference>
<evidence type="ECO:0000256" key="6">
    <source>
        <dbReference type="ARBA" id="ARBA00022989"/>
    </source>
</evidence>
<feature type="transmembrane region" description="Helical" evidence="8">
    <location>
        <begin position="111"/>
        <end position="134"/>
    </location>
</feature>
<organism evidence="9">
    <name type="scientific">Rhodothermus marinus</name>
    <name type="common">Rhodothermus obamensis</name>
    <dbReference type="NCBI Taxonomy" id="29549"/>
    <lineage>
        <taxon>Bacteria</taxon>
        <taxon>Pseudomonadati</taxon>
        <taxon>Rhodothermota</taxon>
        <taxon>Rhodothermia</taxon>
        <taxon>Rhodothermales</taxon>
        <taxon>Rhodothermaceae</taxon>
        <taxon>Rhodothermus</taxon>
    </lineage>
</organism>
<dbReference type="EMBL" id="DSGB01000005">
    <property type="protein sequence ID" value="HER96436.1"/>
    <property type="molecule type" value="Genomic_DNA"/>
</dbReference>
<keyword evidence="5" id="KW-0133">Cell shape</keyword>
<evidence type="ECO:0000256" key="8">
    <source>
        <dbReference type="SAM" id="Phobius"/>
    </source>
</evidence>
<dbReference type="GO" id="GO:0005886">
    <property type="term" value="C:plasma membrane"/>
    <property type="evidence" value="ECO:0007669"/>
    <property type="project" value="UniProtKB-SubCell"/>
</dbReference>
<keyword evidence="4 8" id="KW-0812">Transmembrane</keyword>
<evidence type="ECO:0000313" key="9">
    <source>
        <dbReference type="EMBL" id="HER96436.1"/>
    </source>
</evidence>
<evidence type="ECO:0000256" key="7">
    <source>
        <dbReference type="ARBA" id="ARBA00023136"/>
    </source>
</evidence>
<comment type="similarity">
    <text evidence="2">Belongs to the MreD family.</text>
</comment>
<comment type="subcellular location">
    <subcellularLocation>
        <location evidence="1">Cell membrane</location>
        <topology evidence="1">Multi-pass membrane protein</topology>
    </subcellularLocation>
</comment>
<keyword evidence="6 8" id="KW-1133">Transmembrane helix</keyword>
<dbReference type="InterPro" id="IPR007227">
    <property type="entry name" value="Cell_shape_determining_MreD"/>
</dbReference>
<feature type="transmembrane region" description="Helical" evidence="8">
    <location>
        <begin position="44"/>
        <end position="67"/>
    </location>
</feature>
<keyword evidence="7 8" id="KW-0472">Membrane</keyword>
<proteinExistence type="inferred from homology"/>
<evidence type="ECO:0000256" key="4">
    <source>
        <dbReference type="ARBA" id="ARBA00022692"/>
    </source>
</evidence>
<feature type="transmembrane region" description="Helical" evidence="8">
    <location>
        <begin position="14"/>
        <end position="32"/>
    </location>
</feature>
<sequence>MVTLSPPTTLLTRLLRLSFIGIGVVLLQWLLLNRMRLWGAYPDGVLLFVAYLGLYYGRRAGLAGGFFSGLLLDALLDSWGLHTFVKSFIGFLVGVFAIEERENLRPTLSQAFLGGFVLALVHNGLLVALLALAAETRTSFMITALWLGSAVYTAFLSMLVILWRTP</sequence>
<keyword evidence="3" id="KW-1003">Cell membrane</keyword>
<evidence type="ECO:0000256" key="3">
    <source>
        <dbReference type="ARBA" id="ARBA00022475"/>
    </source>
</evidence>
<name>A0A7V2B199_RHOMR</name>
<dbReference type="AlphaFoldDB" id="A0A7V2B199"/>
<evidence type="ECO:0000256" key="1">
    <source>
        <dbReference type="ARBA" id="ARBA00004651"/>
    </source>
</evidence>
<evidence type="ECO:0000256" key="2">
    <source>
        <dbReference type="ARBA" id="ARBA00007776"/>
    </source>
</evidence>
<accession>A0A7V2B199</accession>
<gene>
    <name evidence="9" type="primary">mreD</name>
    <name evidence="9" type="ORF">ENO59_07955</name>
</gene>
<dbReference type="NCBIfam" id="TIGR03426">
    <property type="entry name" value="shape_MreD"/>
    <property type="match status" value="1"/>
</dbReference>
<protein>
    <submittedName>
        <fullName evidence="9">Rod shape-determining protein MreD</fullName>
    </submittedName>
</protein>
<reference evidence="9" key="1">
    <citation type="journal article" date="2020" name="mSystems">
        <title>Genome- and Community-Level Interaction Insights into Carbon Utilization and Element Cycling Functions of Hydrothermarchaeota in Hydrothermal Sediment.</title>
        <authorList>
            <person name="Zhou Z."/>
            <person name="Liu Y."/>
            <person name="Xu W."/>
            <person name="Pan J."/>
            <person name="Luo Z.H."/>
            <person name="Li M."/>
        </authorList>
    </citation>
    <scope>NUCLEOTIDE SEQUENCE [LARGE SCALE GENOMIC DNA]</scope>
    <source>
        <strain evidence="9">SpSt-143</strain>
    </source>
</reference>
<comment type="caution">
    <text evidence="9">The sequence shown here is derived from an EMBL/GenBank/DDBJ whole genome shotgun (WGS) entry which is preliminary data.</text>
</comment>
<evidence type="ECO:0000256" key="5">
    <source>
        <dbReference type="ARBA" id="ARBA00022960"/>
    </source>
</evidence>
<feature type="transmembrane region" description="Helical" evidence="8">
    <location>
        <begin position="140"/>
        <end position="163"/>
    </location>
</feature>